<organism evidence="1 2">
    <name type="scientific">Dipteronia dyeriana</name>
    <dbReference type="NCBI Taxonomy" id="168575"/>
    <lineage>
        <taxon>Eukaryota</taxon>
        <taxon>Viridiplantae</taxon>
        <taxon>Streptophyta</taxon>
        <taxon>Embryophyta</taxon>
        <taxon>Tracheophyta</taxon>
        <taxon>Spermatophyta</taxon>
        <taxon>Magnoliopsida</taxon>
        <taxon>eudicotyledons</taxon>
        <taxon>Gunneridae</taxon>
        <taxon>Pentapetalae</taxon>
        <taxon>rosids</taxon>
        <taxon>malvids</taxon>
        <taxon>Sapindales</taxon>
        <taxon>Sapindaceae</taxon>
        <taxon>Hippocastanoideae</taxon>
        <taxon>Acereae</taxon>
        <taxon>Dipteronia</taxon>
    </lineage>
</organism>
<proteinExistence type="predicted"/>
<name>A0AAD9TM97_9ROSI</name>
<reference evidence="1" key="1">
    <citation type="journal article" date="2023" name="Plant J.">
        <title>Genome sequences and population genomics provide insights into the demographic history, inbreeding, and mutation load of two 'living fossil' tree species of Dipteronia.</title>
        <authorList>
            <person name="Feng Y."/>
            <person name="Comes H.P."/>
            <person name="Chen J."/>
            <person name="Zhu S."/>
            <person name="Lu R."/>
            <person name="Zhang X."/>
            <person name="Li P."/>
            <person name="Qiu J."/>
            <person name="Olsen K.M."/>
            <person name="Qiu Y."/>
        </authorList>
    </citation>
    <scope>NUCLEOTIDE SEQUENCE</scope>
    <source>
        <strain evidence="1">KIB01</strain>
    </source>
</reference>
<comment type="caution">
    <text evidence="1">The sequence shown here is derived from an EMBL/GenBank/DDBJ whole genome shotgun (WGS) entry which is preliminary data.</text>
</comment>
<evidence type="ECO:0000313" key="2">
    <source>
        <dbReference type="Proteomes" id="UP001280121"/>
    </source>
</evidence>
<keyword evidence="2" id="KW-1185">Reference proteome</keyword>
<dbReference type="Proteomes" id="UP001280121">
    <property type="component" value="Unassembled WGS sequence"/>
</dbReference>
<gene>
    <name evidence="1" type="ORF">Ddye_026053</name>
</gene>
<dbReference type="EMBL" id="JANJYI010000008">
    <property type="protein sequence ID" value="KAK2638258.1"/>
    <property type="molecule type" value="Genomic_DNA"/>
</dbReference>
<evidence type="ECO:0000313" key="1">
    <source>
        <dbReference type="EMBL" id="KAK2638258.1"/>
    </source>
</evidence>
<accession>A0AAD9TM97</accession>
<sequence>MATHLASLHHGSVTVNLASAGLMAFSLGRQNPLLPRQCWTAKLHQFVLCSAIQKYQDNLVMQWELSISASSLPPDRCCRLHPVVFFIQARHRRCRLRSPLPLSKLTVVVVLIEEFKVFFSSKEKKVILEMRLMKCGWSGLNTSNHLSNRSASSLPPDRCCRLHPVVFFIQARHHRCRLRSPLPLSKLTVVVVLIEEFKVFQFKGKESYTRDEIDEVWLEWIEYIKPFVK</sequence>
<dbReference type="AlphaFoldDB" id="A0AAD9TM97"/>
<protein>
    <submittedName>
        <fullName evidence="1">Uncharacterized protein</fullName>
    </submittedName>
</protein>